<dbReference type="SUPFAM" id="SSF52540">
    <property type="entry name" value="P-loop containing nucleoside triphosphate hydrolases"/>
    <property type="match status" value="1"/>
</dbReference>
<protein>
    <recommendedName>
        <fullName evidence="10">adenylate dimethylallyltransferase (ADP/ATP-dependent)</fullName>
        <ecNumber evidence="10">2.5.1.112</ecNumber>
    </recommendedName>
</protein>
<evidence type="ECO:0000313" key="11">
    <source>
        <dbReference type="EMBL" id="KAL1547272.1"/>
    </source>
</evidence>
<comment type="function">
    <text evidence="9">Involved in cytokinin biosynthesis. Catalyzes the transfer of an isopentenyl group from dimethylallyl diphosphate (DMAPP) to ATP and ADP.</text>
</comment>
<evidence type="ECO:0000256" key="9">
    <source>
        <dbReference type="ARBA" id="ARBA00055191"/>
    </source>
</evidence>
<dbReference type="FunFam" id="1.10.287.890:FF:000002">
    <property type="entry name" value="Adenylate isopentenyltransferase 5, chloroplastic"/>
    <property type="match status" value="1"/>
</dbReference>
<evidence type="ECO:0000256" key="5">
    <source>
        <dbReference type="ARBA" id="ARBA00022840"/>
    </source>
</evidence>
<keyword evidence="2" id="KW-0808">Transferase</keyword>
<evidence type="ECO:0000256" key="1">
    <source>
        <dbReference type="ARBA" id="ARBA00005842"/>
    </source>
</evidence>
<dbReference type="GO" id="GO:0009824">
    <property type="term" value="F:AMP dimethylallyltransferase activity"/>
    <property type="evidence" value="ECO:0007669"/>
    <property type="project" value="UniProtKB-ARBA"/>
</dbReference>
<organism evidence="11 12">
    <name type="scientific">Salvia divinorum</name>
    <name type="common">Maria pastora</name>
    <name type="synonym">Diviner's sage</name>
    <dbReference type="NCBI Taxonomy" id="28513"/>
    <lineage>
        <taxon>Eukaryota</taxon>
        <taxon>Viridiplantae</taxon>
        <taxon>Streptophyta</taxon>
        <taxon>Embryophyta</taxon>
        <taxon>Tracheophyta</taxon>
        <taxon>Spermatophyta</taxon>
        <taxon>Magnoliopsida</taxon>
        <taxon>eudicotyledons</taxon>
        <taxon>Gunneridae</taxon>
        <taxon>Pentapetalae</taxon>
        <taxon>asterids</taxon>
        <taxon>lamiids</taxon>
        <taxon>Lamiales</taxon>
        <taxon>Lamiaceae</taxon>
        <taxon>Nepetoideae</taxon>
        <taxon>Mentheae</taxon>
        <taxon>Salviinae</taxon>
        <taxon>Salvia</taxon>
        <taxon>Salvia subgen. Calosphace</taxon>
    </lineage>
</organism>
<dbReference type="GO" id="GO:0005737">
    <property type="term" value="C:cytoplasm"/>
    <property type="evidence" value="ECO:0007669"/>
    <property type="project" value="UniProtKB-ARBA"/>
</dbReference>
<comment type="caution">
    <text evidence="11">The sequence shown here is derived from an EMBL/GenBank/DDBJ whole genome shotgun (WGS) entry which is preliminary data.</text>
</comment>
<comment type="catalytic activity">
    <reaction evidence="7">
        <text>dimethylallyl diphosphate + ATP = N(6)-(dimethylallyl)adenosine 5'-triphosphate + diphosphate</text>
        <dbReference type="Rhea" id="RHEA:36331"/>
        <dbReference type="ChEBI" id="CHEBI:30616"/>
        <dbReference type="ChEBI" id="CHEBI:33019"/>
        <dbReference type="ChEBI" id="CHEBI:57623"/>
        <dbReference type="ChEBI" id="CHEBI:73532"/>
        <dbReference type="EC" id="2.5.1.112"/>
    </reaction>
</comment>
<dbReference type="GO" id="GO:0005524">
    <property type="term" value="F:ATP binding"/>
    <property type="evidence" value="ECO:0007669"/>
    <property type="project" value="UniProtKB-KW"/>
</dbReference>
<keyword evidence="3" id="KW-0203">Cytokinin biosynthesis</keyword>
<evidence type="ECO:0000256" key="4">
    <source>
        <dbReference type="ARBA" id="ARBA00022741"/>
    </source>
</evidence>
<keyword evidence="12" id="KW-1185">Reference proteome</keyword>
<evidence type="ECO:0000256" key="2">
    <source>
        <dbReference type="ARBA" id="ARBA00022679"/>
    </source>
</evidence>
<reference evidence="11 12" key="1">
    <citation type="submission" date="2024-06" db="EMBL/GenBank/DDBJ databases">
        <title>A chromosome level genome sequence of Diviner's sage (Salvia divinorum).</title>
        <authorList>
            <person name="Ford S.A."/>
            <person name="Ro D.-K."/>
            <person name="Ness R.W."/>
            <person name="Phillips M.A."/>
        </authorList>
    </citation>
    <scope>NUCLEOTIDE SEQUENCE [LARGE SCALE GENOMIC DNA]</scope>
    <source>
        <strain evidence="11">SAF-2024a</strain>
        <tissue evidence="11">Leaf</tissue>
    </source>
</reference>
<dbReference type="AlphaFoldDB" id="A0ABD1GT08"/>
<evidence type="ECO:0000256" key="8">
    <source>
        <dbReference type="ARBA" id="ARBA00052386"/>
    </source>
</evidence>
<dbReference type="Proteomes" id="UP001567538">
    <property type="component" value="Unassembled WGS sequence"/>
</dbReference>
<dbReference type="Pfam" id="PF01715">
    <property type="entry name" value="IPPT"/>
    <property type="match status" value="2"/>
</dbReference>
<dbReference type="EMBL" id="JBEAFC010000008">
    <property type="protein sequence ID" value="KAL1547272.1"/>
    <property type="molecule type" value="Genomic_DNA"/>
</dbReference>
<dbReference type="Gene3D" id="3.40.50.300">
    <property type="entry name" value="P-loop containing nucleotide triphosphate hydrolases"/>
    <property type="match status" value="1"/>
</dbReference>
<proteinExistence type="inferred from homology"/>
<evidence type="ECO:0000256" key="10">
    <source>
        <dbReference type="ARBA" id="ARBA00066838"/>
    </source>
</evidence>
<comment type="catalytic activity">
    <reaction evidence="8">
        <text>dimethylallyl diphosphate + ADP = N(6)-(dimethylallyl)adenosine 5'-diphosphate + diphosphate</text>
        <dbReference type="Rhea" id="RHEA:36327"/>
        <dbReference type="ChEBI" id="CHEBI:33019"/>
        <dbReference type="ChEBI" id="CHEBI:57623"/>
        <dbReference type="ChEBI" id="CHEBI:73533"/>
        <dbReference type="ChEBI" id="CHEBI:456216"/>
        <dbReference type="EC" id="2.5.1.112"/>
    </reaction>
</comment>
<dbReference type="GO" id="GO:0052622">
    <property type="term" value="F:ATP/ADP dimethylallyltransferase activity"/>
    <property type="evidence" value="ECO:0007669"/>
    <property type="project" value="UniProtKB-EC"/>
</dbReference>
<dbReference type="Gene3D" id="1.10.287.890">
    <property type="entry name" value="Crystal structure of tRNA isopentenylpyrophosphate transferase (bh2366) domain"/>
    <property type="match status" value="1"/>
</dbReference>
<keyword evidence="5" id="KW-0067">ATP-binding</keyword>
<evidence type="ECO:0000313" key="12">
    <source>
        <dbReference type="Proteomes" id="UP001567538"/>
    </source>
</evidence>
<evidence type="ECO:0000256" key="6">
    <source>
        <dbReference type="ARBA" id="ARBA00022946"/>
    </source>
</evidence>
<evidence type="ECO:0000256" key="3">
    <source>
        <dbReference type="ARBA" id="ARBA00022712"/>
    </source>
</evidence>
<evidence type="ECO:0000256" key="7">
    <source>
        <dbReference type="ARBA" id="ARBA00051744"/>
    </source>
</evidence>
<gene>
    <name evidence="11" type="ORF">AAHA92_23770</name>
</gene>
<keyword evidence="6" id="KW-0809">Transit peptide</keyword>
<sequence>MKISFSASKQILPSLHIPQLIRRGPSKEKVVVVLGVTGAGKSRLSIDLATRFSAEIINSDKMQVYDGLEITTNKITDEERRGVPHHLLGVADPESDFTAANFRAMASISLRSIHSRWQLPIVVGGSNSFVEALVDSSFRSRYDCCFLWVDAAMPVLHSFVSGRVDRMVERGMVEEVRPFFRSNADYSRGIRRAIGVPELDEYFRIESDCGDEEALARALAAAIDAIKMNTSRLACRQLEKIRRLRNTRDWRMHRLDATEVFRKRGGEAEAAWDSVVATTAEAVVSRFYYDLEPAAYGGVVPIRSGARPMMAASAS</sequence>
<dbReference type="InterPro" id="IPR027417">
    <property type="entry name" value="P-loop_NTPase"/>
</dbReference>
<dbReference type="PANTHER" id="PTHR11088:SF74">
    <property type="entry name" value="ADENYLATE ISOPENTENYLTRANSFERASE 5, CHLOROPLASTIC"/>
    <property type="match status" value="1"/>
</dbReference>
<keyword evidence="4" id="KW-0547">Nucleotide-binding</keyword>
<dbReference type="InterPro" id="IPR039657">
    <property type="entry name" value="Dimethylallyltransferase"/>
</dbReference>
<comment type="similarity">
    <text evidence="1">Belongs to the IPP transferase family.</text>
</comment>
<name>A0ABD1GT08_SALDI</name>
<accession>A0ABD1GT08</accession>
<dbReference type="EC" id="2.5.1.112" evidence="10"/>
<dbReference type="PANTHER" id="PTHR11088">
    <property type="entry name" value="TRNA DIMETHYLALLYLTRANSFERASE"/>
    <property type="match status" value="1"/>
</dbReference>
<dbReference type="GO" id="GO:0009691">
    <property type="term" value="P:cytokinin biosynthetic process"/>
    <property type="evidence" value="ECO:0007669"/>
    <property type="project" value="UniProtKB-KW"/>
</dbReference>